<gene>
    <name evidence="1" type="ORF">MUN86_28410</name>
</gene>
<dbReference type="EMBL" id="CP095066">
    <property type="protein sequence ID" value="UOQ69565.1"/>
    <property type="molecule type" value="Genomic_DNA"/>
</dbReference>
<reference evidence="1" key="1">
    <citation type="submission" date="2022-04" db="EMBL/GenBank/DDBJ databases">
        <title>Hymenobacter sp. isolated from the air.</title>
        <authorList>
            <person name="Won M."/>
            <person name="Lee C.-M."/>
            <person name="Woen H.-Y."/>
            <person name="Kwon S.-W."/>
        </authorList>
    </citation>
    <scope>NUCLEOTIDE SEQUENCE</scope>
    <source>
        <strain evidence="1">5420S-77</strain>
        <plasmid evidence="1">unnamed5</plasmid>
    </source>
</reference>
<accession>A0ABY4GF49</accession>
<keyword evidence="1" id="KW-0614">Plasmid</keyword>
<keyword evidence="2" id="KW-1185">Reference proteome</keyword>
<name>A0ABY4GF49_9BACT</name>
<evidence type="ECO:0000313" key="2">
    <source>
        <dbReference type="Proteomes" id="UP000830401"/>
    </source>
</evidence>
<dbReference type="RefSeq" id="WP_245127412.1">
    <property type="nucleotide sequence ID" value="NZ_CP095066.1"/>
</dbReference>
<organism evidence="1 2">
    <name type="scientific">Hymenobacter volaticus</name>
    <dbReference type="NCBI Taxonomy" id="2932254"/>
    <lineage>
        <taxon>Bacteria</taxon>
        <taxon>Pseudomonadati</taxon>
        <taxon>Bacteroidota</taxon>
        <taxon>Cytophagia</taxon>
        <taxon>Cytophagales</taxon>
        <taxon>Hymenobacteraceae</taxon>
        <taxon>Hymenobacter</taxon>
    </lineage>
</organism>
<geneLocation type="plasmid" evidence="1 2">
    <name>unnamed5</name>
</geneLocation>
<proteinExistence type="predicted"/>
<sequence>MSESKTKPKFGNKVLASITERIEPSQAEGTTQLVAETPPIVEEEQTLWVSFTTAVTRETYMKLKQAEYWEPAFFFKEVTEAALIKELQNYPNADKPLPPAALEKLLRSSKKLRG</sequence>
<evidence type="ECO:0000313" key="1">
    <source>
        <dbReference type="EMBL" id="UOQ69565.1"/>
    </source>
</evidence>
<dbReference type="Proteomes" id="UP000830401">
    <property type="component" value="Plasmid unnamed5"/>
</dbReference>
<protein>
    <submittedName>
        <fullName evidence="1">Uncharacterized protein</fullName>
    </submittedName>
</protein>